<dbReference type="GO" id="GO:0005739">
    <property type="term" value="C:mitochondrion"/>
    <property type="evidence" value="ECO:0007669"/>
    <property type="project" value="TreeGrafter"/>
</dbReference>
<proteinExistence type="predicted"/>
<dbReference type="PANTHER" id="PTHR33509">
    <property type="entry name" value="LATE EMBRYOGENIS ABUNDANT PROTEIN 2-RELATED"/>
    <property type="match status" value="1"/>
</dbReference>
<name>A0A9Q0CE71_9POAL</name>
<comment type="caution">
    <text evidence="1">The sequence shown here is derived from an EMBL/GenBank/DDBJ whole genome shotgun (WGS) entry which is preliminary data.</text>
</comment>
<organism evidence="1 2">
    <name type="scientific">Rhynchospora breviuscula</name>
    <dbReference type="NCBI Taxonomy" id="2022672"/>
    <lineage>
        <taxon>Eukaryota</taxon>
        <taxon>Viridiplantae</taxon>
        <taxon>Streptophyta</taxon>
        <taxon>Embryophyta</taxon>
        <taxon>Tracheophyta</taxon>
        <taxon>Spermatophyta</taxon>
        <taxon>Magnoliopsida</taxon>
        <taxon>Liliopsida</taxon>
        <taxon>Poales</taxon>
        <taxon>Cyperaceae</taxon>
        <taxon>Cyperoideae</taxon>
        <taxon>Rhynchosporeae</taxon>
        <taxon>Rhynchospora</taxon>
    </lineage>
</organism>
<dbReference type="OrthoDB" id="1936089at2759"/>
<keyword evidence="2" id="KW-1185">Reference proteome</keyword>
<protein>
    <submittedName>
        <fullName evidence="1">Uncharacterized protein</fullName>
    </submittedName>
</protein>
<dbReference type="EMBL" id="JAMQYH010000003">
    <property type="protein sequence ID" value="KAJ1692107.1"/>
    <property type="molecule type" value="Genomic_DNA"/>
</dbReference>
<sequence>MARALSTGSSSPFKTLLSDAVSFLMQRRGFAAAAAAAADVLRRSPKAEDKAAAAPVAPHPHPWVPDPLTGCYRPANPAVQLDAADLRAMLLTPKP</sequence>
<reference evidence="1" key="1">
    <citation type="journal article" date="2022" name="Cell">
        <title>Repeat-based holocentromeres influence genome architecture and karyotype evolution.</title>
        <authorList>
            <person name="Hofstatter P.G."/>
            <person name="Thangavel G."/>
            <person name="Lux T."/>
            <person name="Neumann P."/>
            <person name="Vondrak T."/>
            <person name="Novak P."/>
            <person name="Zhang M."/>
            <person name="Costa L."/>
            <person name="Castellani M."/>
            <person name="Scott A."/>
            <person name="Toegelov H."/>
            <person name="Fuchs J."/>
            <person name="Mata-Sucre Y."/>
            <person name="Dias Y."/>
            <person name="Vanzela A.L.L."/>
            <person name="Huettel B."/>
            <person name="Almeida C.C.S."/>
            <person name="Simkova H."/>
            <person name="Souza G."/>
            <person name="Pedrosa-Harand A."/>
            <person name="Macas J."/>
            <person name="Mayer K.F.X."/>
            <person name="Houben A."/>
            <person name="Marques A."/>
        </authorList>
    </citation>
    <scope>NUCLEOTIDE SEQUENCE</scope>
    <source>
        <strain evidence="1">RhyBre1mFocal</strain>
    </source>
</reference>
<accession>A0A9Q0CE71</accession>
<dbReference type="PANTHER" id="PTHR33509:SF5">
    <property type="entry name" value="PROTEIN SENESCENCE-ASSOCIATED GENE 21, MITOCHONDRIAL"/>
    <property type="match status" value="1"/>
</dbReference>
<dbReference type="AlphaFoldDB" id="A0A9Q0CE71"/>
<evidence type="ECO:0000313" key="1">
    <source>
        <dbReference type="EMBL" id="KAJ1692107.1"/>
    </source>
</evidence>
<evidence type="ECO:0000313" key="2">
    <source>
        <dbReference type="Proteomes" id="UP001151287"/>
    </source>
</evidence>
<gene>
    <name evidence="1" type="ORF">LUZ63_008805</name>
</gene>
<dbReference type="GO" id="GO:0006950">
    <property type="term" value="P:response to stress"/>
    <property type="evidence" value="ECO:0007669"/>
    <property type="project" value="TreeGrafter"/>
</dbReference>
<dbReference type="Pfam" id="PF03242">
    <property type="entry name" value="LEA_3a"/>
    <property type="match status" value="1"/>
</dbReference>
<dbReference type="InterPro" id="IPR004926">
    <property type="entry name" value="LEA_3a"/>
</dbReference>
<dbReference type="Proteomes" id="UP001151287">
    <property type="component" value="Unassembled WGS sequence"/>
</dbReference>